<dbReference type="KEGG" id="adl:AURDEDRAFT_72509"/>
<name>J0WWY6_AURST</name>
<dbReference type="AlphaFoldDB" id="J0WWY6"/>
<dbReference type="InParanoid" id="J0WWY6"/>
<gene>
    <name evidence="1" type="ORF">AURDEDRAFT_72509</name>
</gene>
<dbReference type="eggNOG" id="ENOG502SK3Y">
    <property type="taxonomic scope" value="Eukaryota"/>
</dbReference>
<proteinExistence type="predicted"/>
<sequence length="505" mass="57908">MVDVFIAEIIRWGQECPGLFGSCNAYYGTVEQQGRLTLHLHVLLWLCNALSPEEIKQRLLDPASTFQKRMLSYIDSCHQGHLIDSSKNSALLRLERRVEESGYVSPMNSLPTRCEDVNDWSVKFKDIVNDLLCRTNMHRCDYRCFQRSEQCKSRFPRRLVSETHVDQTGYIHVRHDERRMNTVNPVLSYLLRCNTDVTCLLSGTAIKAVVAYATDYITKVGLKTPSMFLLIRTQLLRQAALLDSDSNRAEKGRKLVIGVINSFTSKSEIGAPMAAGYLLDFPDHYTSHEYKTIYWRGYVTEVLSVFSSRGLPGCDEPDERDEPDYSVVIAPSTFSDGKPTLVAVSPIQDYMYRPREHEGYCVYDWIRLYTKSKRRPSRVKGIVDRPTGRVCLGLGEGVRDTLRYKFIAEHSQASTHTVYLDNARADVVPNFVGGSLPRRDAGDRGYYCCTMLALFKPWRSGTDLKSTDELWETAFEAHEFSRRQEQIMDNFNLRYECLDARDDFS</sequence>
<protein>
    <recommendedName>
        <fullName evidence="3">Helitron helicase-like domain-containing protein</fullName>
    </recommendedName>
</protein>
<evidence type="ECO:0000313" key="2">
    <source>
        <dbReference type="Proteomes" id="UP000006514"/>
    </source>
</evidence>
<dbReference type="Proteomes" id="UP000006514">
    <property type="component" value="Unassembled WGS sequence"/>
</dbReference>
<keyword evidence="2" id="KW-1185">Reference proteome</keyword>
<feature type="non-terminal residue" evidence="1">
    <location>
        <position position="505"/>
    </location>
</feature>
<dbReference type="OrthoDB" id="3259294at2759"/>
<evidence type="ECO:0008006" key="3">
    <source>
        <dbReference type="Google" id="ProtNLM"/>
    </source>
</evidence>
<accession>J0WWY6</accession>
<organism evidence="1 2">
    <name type="scientific">Auricularia subglabra (strain TFB-10046 / SS5)</name>
    <name type="common">White-rot fungus</name>
    <name type="synonym">Auricularia delicata (strain TFB10046)</name>
    <dbReference type="NCBI Taxonomy" id="717982"/>
    <lineage>
        <taxon>Eukaryota</taxon>
        <taxon>Fungi</taxon>
        <taxon>Dikarya</taxon>
        <taxon>Basidiomycota</taxon>
        <taxon>Agaricomycotina</taxon>
        <taxon>Agaricomycetes</taxon>
        <taxon>Auriculariales</taxon>
        <taxon>Auriculariaceae</taxon>
        <taxon>Auricularia</taxon>
    </lineage>
</organism>
<reference evidence="2" key="1">
    <citation type="journal article" date="2012" name="Science">
        <title>The Paleozoic origin of enzymatic lignin decomposition reconstructed from 31 fungal genomes.</title>
        <authorList>
            <person name="Floudas D."/>
            <person name="Binder M."/>
            <person name="Riley R."/>
            <person name="Barry K."/>
            <person name="Blanchette R.A."/>
            <person name="Henrissat B."/>
            <person name="Martinez A.T."/>
            <person name="Otillar R."/>
            <person name="Spatafora J.W."/>
            <person name="Yadav J.S."/>
            <person name="Aerts A."/>
            <person name="Benoit I."/>
            <person name="Boyd A."/>
            <person name="Carlson A."/>
            <person name="Copeland A."/>
            <person name="Coutinho P.M."/>
            <person name="de Vries R.P."/>
            <person name="Ferreira P."/>
            <person name="Findley K."/>
            <person name="Foster B."/>
            <person name="Gaskell J."/>
            <person name="Glotzer D."/>
            <person name="Gorecki P."/>
            <person name="Heitman J."/>
            <person name="Hesse C."/>
            <person name="Hori C."/>
            <person name="Igarashi K."/>
            <person name="Jurgens J.A."/>
            <person name="Kallen N."/>
            <person name="Kersten P."/>
            <person name="Kohler A."/>
            <person name="Kuees U."/>
            <person name="Kumar T.K.A."/>
            <person name="Kuo A."/>
            <person name="LaButti K."/>
            <person name="Larrondo L.F."/>
            <person name="Lindquist E."/>
            <person name="Ling A."/>
            <person name="Lombard V."/>
            <person name="Lucas S."/>
            <person name="Lundell T."/>
            <person name="Martin R."/>
            <person name="McLaughlin D.J."/>
            <person name="Morgenstern I."/>
            <person name="Morin E."/>
            <person name="Murat C."/>
            <person name="Nagy L.G."/>
            <person name="Nolan M."/>
            <person name="Ohm R.A."/>
            <person name="Patyshakuliyeva A."/>
            <person name="Rokas A."/>
            <person name="Ruiz-Duenas F.J."/>
            <person name="Sabat G."/>
            <person name="Salamov A."/>
            <person name="Samejima M."/>
            <person name="Schmutz J."/>
            <person name="Slot J.C."/>
            <person name="St John F."/>
            <person name="Stenlid J."/>
            <person name="Sun H."/>
            <person name="Sun S."/>
            <person name="Syed K."/>
            <person name="Tsang A."/>
            <person name="Wiebenga A."/>
            <person name="Young D."/>
            <person name="Pisabarro A."/>
            <person name="Eastwood D.C."/>
            <person name="Martin F."/>
            <person name="Cullen D."/>
            <person name="Grigoriev I.V."/>
            <person name="Hibbett D.S."/>
        </authorList>
    </citation>
    <scope>NUCLEOTIDE SEQUENCE [LARGE SCALE GENOMIC DNA]</scope>
    <source>
        <strain evidence="2">TFB10046</strain>
    </source>
</reference>
<dbReference type="EMBL" id="JH687830">
    <property type="protein sequence ID" value="EJD38106.1"/>
    <property type="molecule type" value="Genomic_DNA"/>
</dbReference>
<dbReference type="OMA" id="DERRMNT"/>
<evidence type="ECO:0000313" key="1">
    <source>
        <dbReference type="EMBL" id="EJD38106.1"/>
    </source>
</evidence>